<reference evidence="2 3" key="1">
    <citation type="submission" date="2016-09" db="EMBL/GenBank/DDBJ databases">
        <title>Couchioplanes caeruleus draft genome sequence.</title>
        <authorList>
            <person name="Sheehan J."/>
            <person name="Caffrey P."/>
        </authorList>
    </citation>
    <scope>NUCLEOTIDE SEQUENCE [LARGE SCALE GENOMIC DNA]</scope>
    <source>
        <strain evidence="2 3">DSM 43634</strain>
    </source>
</reference>
<sequence length="96" mass="10816">MATGAMFGVSRATAHRRFTEWTASGLWVRLHQQLLHQLSEIGKIDWSRAVVDAINVRAEKGAYRPAQTQSIEANPARDPGPVRPYRHPTDRLDLGR</sequence>
<keyword evidence="3" id="KW-1185">Reference proteome</keyword>
<organism evidence="2 3">
    <name type="scientific">Couchioplanes caeruleus subsp. caeruleus</name>
    <dbReference type="NCBI Taxonomy" id="56427"/>
    <lineage>
        <taxon>Bacteria</taxon>
        <taxon>Bacillati</taxon>
        <taxon>Actinomycetota</taxon>
        <taxon>Actinomycetes</taxon>
        <taxon>Micromonosporales</taxon>
        <taxon>Micromonosporaceae</taxon>
        <taxon>Couchioplanes</taxon>
    </lineage>
</organism>
<evidence type="ECO:0000313" key="3">
    <source>
        <dbReference type="Proteomes" id="UP000182486"/>
    </source>
</evidence>
<dbReference type="AlphaFoldDB" id="A0A1K0GM44"/>
<evidence type="ECO:0000313" key="2">
    <source>
        <dbReference type="EMBL" id="OJF12132.1"/>
    </source>
</evidence>
<proteinExistence type="predicted"/>
<feature type="region of interest" description="Disordered" evidence="1">
    <location>
        <begin position="62"/>
        <end position="96"/>
    </location>
</feature>
<feature type="compositionally biased region" description="Basic and acidic residues" evidence="1">
    <location>
        <begin position="87"/>
        <end position="96"/>
    </location>
</feature>
<dbReference type="RefSeq" id="WP_071807280.1">
    <property type="nucleotide sequence ID" value="NZ_MEIA01000236.1"/>
</dbReference>
<name>A0A1K0GM44_9ACTN</name>
<gene>
    <name evidence="2" type="ORF">BG844_22230</name>
</gene>
<dbReference type="EMBL" id="MEIA01000236">
    <property type="protein sequence ID" value="OJF12132.1"/>
    <property type="molecule type" value="Genomic_DNA"/>
</dbReference>
<evidence type="ECO:0000256" key="1">
    <source>
        <dbReference type="SAM" id="MobiDB-lite"/>
    </source>
</evidence>
<dbReference type="Proteomes" id="UP000182486">
    <property type="component" value="Unassembled WGS sequence"/>
</dbReference>
<accession>A0A1K0GM44</accession>
<protein>
    <submittedName>
        <fullName evidence="2">Uncharacterized protein</fullName>
    </submittedName>
</protein>
<comment type="caution">
    <text evidence="2">The sequence shown here is derived from an EMBL/GenBank/DDBJ whole genome shotgun (WGS) entry which is preliminary data.</text>
</comment>